<feature type="domain" description="TF-B3" evidence="7">
    <location>
        <begin position="22"/>
        <end position="115"/>
    </location>
</feature>
<dbReference type="AlphaFoldDB" id="A0AAV5J1F1"/>
<evidence type="ECO:0000256" key="1">
    <source>
        <dbReference type="ARBA" id="ARBA00004123"/>
    </source>
</evidence>
<dbReference type="InterPro" id="IPR015300">
    <property type="entry name" value="DNA-bd_pseudobarrel_sf"/>
</dbReference>
<dbReference type="CDD" id="cd10017">
    <property type="entry name" value="B3_DNA"/>
    <property type="match status" value="2"/>
</dbReference>
<keyword evidence="5" id="KW-0539">Nucleus</keyword>
<dbReference type="Pfam" id="PF02362">
    <property type="entry name" value="B3"/>
    <property type="match status" value="2"/>
</dbReference>
<dbReference type="GO" id="GO:0003677">
    <property type="term" value="F:DNA binding"/>
    <property type="evidence" value="ECO:0007669"/>
    <property type="project" value="UniProtKB-KW"/>
</dbReference>
<evidence type="ECO:0000256" key="5">
    <source>
        <dbReference type="ARBA" id="ARBA00023242"/>
    </source>
</evidence>
<reference evidence="8 9" key="1">
    <citation type="journal article" date="2021" name="Commun. Biol.">
        <title>The genome of Shorea leprosula (Dipterocarpaceae) highlights the ecological relevance of drought in aseasonal tropical rainforests.</title>
        <authorList>
            <person name="Ng K.K.S."/>
            <person name="Kobayashi M.J."/>
            <person name="Fawcett J.A."/>
            <person name="Hatakeyama M."/>
            <person name="Paape T."/>
            <person name="Ng C.H."/>
            <person name="Ang C.C."/>
            <person name="Tnah L.H."/>
            <person name="Lee C.T."/>
            <person name="Nishiyama T."/>
            <person name="Sese J."/>
            <person name="O'Brien M.J."/>
            <person name="Copetti D."/>
            <person name="Mohd Noor M.I."/>
            <person name="Ong R.C."/>
            <person name="Putra M."/>
            <person name="Sireger I.Z."/>
            <person name="Indrioko S."/>
            <person name="Kosugi Y."/>
            <person name="Izuno A."/>
            <person name="Isagi Y."/>
            <person name="Lee S.L."/>
            <person name="Shimizu K.K."/>
        </authorList>
    </citation>
    <scope>NUCLEOTIDE SEQUENCE [LARGE SCALE GENOMIC DNA]</scope>
    <source>
        <strain evidence="8">214</strain>
    </source>
</reference>
<dbReference type="PROSITE" id="PS50863">
    <property type="entry name" value="B3"/>
    <property type="match status" value="2"/>
</dbReference>
<evidence type="ECO:0000259" key="7">
    <source>
        <dbReference type="PROSITE" id="PS50863"/>
    </source>
</evidence>
<dbReference type="EMBL" id="BPVZ01000022">
    <property type="protein sequence ID" value="GKV04715.1"/>
    <property type="molecule type" value="Genomic_DNA"/>
</dbReference>
<keyword evidence="2" id="KW-0805">Transcription regulation</keyword>
<evidence type="ECO:0000256" key="6">
    <source>
        <dbReference type="SAM" id="MobiDB-lite"/>
    </source>
</evidence>
<evidence type="ECO:0000313" key="9">
    <source>
        <dbReference type="Proteomes" id="UP001054252"/>
    </source>
</evidence>
<dbReference type="SUPFAM" id="SSF101936">
    <property type="entry name" value="DNA-binding pseudobarrel domain"/>
    <property type="match status" value="2"/>
</dbReference>
<evidence type="ECO:0000256" key="3">
    <source>
        <dbReference type="ARBA" id="ARBA00023125"/>
    </source>
</evidence>
<organism evidence="8 9">
    <name type="scientific">Rubroshorea leprosula</name>
    <dbReference type="NCBI Taxonomy" id="152421"/>
    <lineage>
        <taxon>Eukaryota</taxon>
        <taxon>Viridiplantae</taxon>
        <taxon>Streptophyta</taxon>
        <taxon>Embryophyta</taxon>
        <taxon>Tracheophyta</taxon>
        <taxon>Spermatophyta</taxon>
        <taxon>Magnoliopsida</taxon>
        <taxon>eudicotyledons</taxon>
        <taxon>Gunneridae</taxon>
        <taxon>Pentapetalae</taxon>
        <taxon>rosids</taxon>
        <taxon>malvids</taxon>
        <taxon>Malvales</taxon>
        <taxon>Dipterocarpaceae</taxon>
        <taxon>Rubroshorea</taxon>
    </lineage>
</organism>
<accession>A0AAV5J1F1</accession>
<name>A0AAV5J1F1_9ROSI</name>
<dbReference type="GO" id="GO:0005634">
    <property type="term" value="C:nucleus"/>
    <property type="evidence" value="ECO:0007669"/>
    <property type="project" value="UniProtKB-SubCell"/>
</dbReference>
<feature type="domain" description="TF-B3" evidence="7">
    <location>
        <begin position="203"/>
        <end position="296"/>
    </location>
</feature>
<keyword evidence="9" id="KW-1185">Reference proteome</keyword>
<dbReference type="Proteomes" id="UP001054252">
    <property type="component" value="Unassembled WGS sequence"/>
</dbReference>
<dbReference type="InterPro" id="IPR044837">
    <property type="entry name" value="REM16-like"/>
</dbReference>
<dbReference type="PANTHER" id="PTHR31391">
    <property type="entry name" value="B3 DOMAIN-CONTAINING PROTEIN OS11G0197600-RELATED"/>
    <property type="match status" value="1"/>
</dbReference>
<comment type="caution">
    <text evidence="8">The sequence shown here is derived from an EMBL/GenBank/DDBJ whole genome shotgun (WGS) entry which is preliminary data.</text>
</comment>
<dbReference type="PANTHER" id="PTHR31391:SF157">
    <property type="entry name" value="B3 DOMAIN-CONTAINING PROTEIN REM16"/>
    <property type="match status" value="1"/>
</dbReference>
<feature type="region of interest" description="Disordered" evidence="6">
    <location>
        <begin position="136"/>
        <end position="162"/>
    </location>
</feature>
<evidence type="ECO:0000256" key="2">
    <source>
        <dbReference type="ARBA" id="ARBA00023015"/>
    </source>
</evidence>
<dbReference type="Gene3D" id="2.40.330.10">
    <property type="entry name" value="DNA-binding pseudobarrel domain"/>
    <property type="match status" value="2"/>
</dbReference>
<protein>
    <recommendedName>
        <fullName evidence="7">TF-B3 domain-containing protein</fullName>
    </recommendedName>
</protein>
<evidence type="ECO:0000313" key="8">
    <source>
        <dbReference type="EMBL" id="GKV04715.1"/>
    </source>
</evidence>
<dbReference type="InterPro" id="IPR003340">
    <property type="entry name" value="B3_DNA-bd"/>
</dbReference>
<proteinExistence type="predicted"/>
<gene>
    <name evidence="8" type="ORF">SLEP1_g16831</name>
</gene>
<evidence type="ECO:0000256" key="4">
    <source>
        <dbReference type="ARBA" id="ARBA00023163"/>
    </source>
</evidence>
<keyword evidence="3" id="KW-0238">DNA-binding</keyword>
<comment type="subcellular location">
    <subcellularLocation>
        <location evidence="1">Nucleus</location>
    </subcellularLocation>
</comment>
<keyword evidence="4" id="KW-0804">Transcription</keyword>
<dbReference type="SMART" id="SM01019">
    <property type="entry name" value="B3"/>
    <property type="match status" value="2"/>
</dbReference>
<sequence length="310" mass="35824">MEETGKGNKKWQEDIYWSHFNCIRFISHLSGDFQKQLAIPRKFASKLRKKLPDIVVLRGPSSSTWNVGLSIEDETLFFKDGWQEFVKDHSLEENDELVFQYNGESCVDVLIFDQSSLCEKESSYFVKRCICAASTDESNGPTKRKKVEDTVNNNDSEKEQRSVRETDLSHSRYLSNRRAVTQLEKNVVLWQAQALAAAKPESEMVVMQPTHVYVEFSLVISCKWMDKNISVVDKYLILRVKEKMWQLTLIHDTNLGTWLMFGWKEFALRNYLEESDVCVFDPAGRNQDGIVIVDVTIFRVVQEIVTPTGV</sequence>